<evidence type="ECO:0000313" key="10">
    <source>
        <dbReference type="Proteomes" id="UP000018700"/>
    </source>
</evidence>
<keyword evidence="7" id="KW-0472">Membrane</keyword>
<dbReference type="Proteomes" id="UP000018700">
    <property type="component" value="Chromosome"/>
</dbReference>
<evidence type="ECO:0000256" key="3">
    <source>
        <dbReference type="ARBA" id="ARBA00022692"/>
    </source>
</evidence>
<dbReference type="InterPro" id="IPR003369">
    <property type="entry name" value="TatA/B/E"/>
</dbReference>
<dbReference type="GO" id="GO:0015031">
    <property type="term" value="P:protein transport"/>
    <property type="evidence" value="ECO:0007669"/>
    <property type="project" value="UniProtKB-KW"/>
</dbReference>
<keyword evidence="5" id="KW-1133">Transmembrane helix</keyword>
<feature type="compositionally biased region" description="Basic and acidic residues" evidence="8">
    <location>
        <begin position="141"/>
        <end position="155"/>
    </location>
</feature>
<evidence type="ECO:0000256" key="7">
    <source>
        <dbReference type="ARBA" id="ARBA00023136"/>
    </source>
</evidence>
<evidence type="ECO:0000256" key="4">
    <source>
        <dbReference type="ARBA" id="ARBA00022927"/>
    </source>
</evidence>
<dbReference type="GO" id="GO:0016020">
    <property type="term" value="C:membrane"/>
    <property type="evidence" value="ECO:0007669"/>
    <property type="project" value="UniProtKB-ARBA"/>
</dbReference>
<keyword evidence="4" id="KW-0653">Protein transport</keyword>
<protein>
    <submittedName>
        <fullName evidence="9">Uncharacterized protein</fullName>
    </submittedName>
</protein>
<organism evidence="9 10">
    <name type="scientific">Candidatus Endolissoclinum faulkneri L5</name>
    <dbReference type="NCBI Taxonomy" id="1401328"/>
    <lineage>
        <taxon>Bacteria</taxon>
        <taxon>Pseudomonadati</taxon>
        <taxon>Pseudomonadota</taxon>
        <taxon>Alphaproteobacteria</taxon>
        <taxon>Rhodospirillales</taxon>
        <taxon>Rhodospirillaceae</taxon>
        <taxon>Candidatus Endolissoclinum</taxon>
    </lineage>
</organism>
<dbReference type="eggNOG" id="COG1826">
    <property type="taxonomic scope" value="Bacteria"/>
</dbReference>
<feature type="region of interest" description="Disordered" evidence="8">
    <location>
        <begin position="135"/>
        <end position="155"/>
    </location>
</feature>
<proteinExistence type="predicted"/>
<evidence type="ECO:0000256" key="8">
    <source>
        <dbReference type="SAM" id="MobiDB-lite"/>
    </source>
</evidence>
<evidence type="ECO:0000256" key="6">
    <source>
        <dbReference type="ARBA" id="ARBA00023010"/>
    </source>
</evidence>
<accession>V9TVP4</accession>
<evidence type="ECO:0000313" key="9">
    <source>
        <dbReference type="EMBL" id="AHC73768.1"/>
    </source>
</evidence>
<dbReference type="Pfam" id="PF02416">
    <property type="entry name" value="TatA_B_E"/>
    <property type="match status" value="1"/>
</dbReference>
<keyword evidence="10" id="KW-1185">Reference proteome</keyword>
<dbReference type="Gene3D" id="1.20.5.3310">
    <property type="match status" value="1"/>
</dbReference>
<dbReference type="EMBL" id="CP006745">
    <property type="protein sequence ID" value="AHC73768.1"/>
    <property type="molecule type" value="Genomic_DNA"/>
</dbReference>
<evidence type="ECO:0000256" key="5">
    <source>
        <dbReference type="ARBA" id="ARBA00022989"/>
    </source>
</evidence>
<dbReference type="AlphaFoldDB" id="V9TVP4"/>
<dbReference type="HOGENOM" id="CLU_1692264_0_0_5"/>
<keyword evidence="3" id="KW-0812">Transmembrane</keyword>
<sequence>MIAIVTIIVLGPKELPYVMRSIGRCMRKIALMVREFQRIIEEPGLDGMQLDMRSVFEEIVSKNFDVPSEQRGFMHNSFKEMYKSVNAKLIFDSTSNEVDNGIYNPSRIFDIACDDSDKTLSSFREKTTLSLSSMLPEEDSVNTHRVDENKYFRSN</sequence>
<evidence type="ECO:0000256" key="2">
    <source>
        <dbReference type="ARBA" id="ARBA00022448"/>
    </source>
</evidence>
<keyword evidence="2" id="KW-0813">Transport</keyword>
<dbReference type="STRING" id="1401328.P856_554"/>
<evidence type="ECO:0000256" key="1">
    <source>
        <dbReference type="ARBA" id="ARBA00004167"/>
    </source>
</evidence>
<name>V9TVP4_9PROT</name>
<dbReference type="KEGG" id="efk:P856_554"/>
<keyword evidence="6" id="KW-0811">Translocation</keyword>
<gene>
    <name evidence="9" type="ORF">P856_554</name>
</gene>
<reference evidence="9 10" key="1">
    <citation type="journal article" date="2013" name="PLoS ONE">
        <title>Bacterial endosymbiosis in a chordate host: long-term co-evolution and conservation of secondary metabolism.</title>
        <authorList>
            <person name="Kwan J.C."/>
            <person name="Schmidt E.W."/>
        </authorList>
    </citation>
    <scope>NUCLEOTIDE SEQUENCE [LARGE SCALE GENOMIC DNA]</scope>
    <source>
        <strain evidence="10">faulkneri L5</strain>
    </source>
</reference>
<comment type="subcellular location">
    <subcellularLocation>
        <location evidence="1">Membrane</location>
        <topology evidence="1">Single-pass membrane protein</topology>
    </subcellularLocation>
</comment>